<evidence type="ECO:0000256" key="1">
    <source>
        <dbReference type="SAM" id="SignalP"/>
    </source>
</evidence>
<proteinExistence type="predicted"/>
<dbReference type="AlphaFoldDB" id="A0A9Q9XMS7"/>
<dbReference type="Pfam" id="PF03762">
    <property type="entry name" value="VOMI"/>
    <property type="match status" value="1"/>
</dbReference>
<keyword evidence="1" id="KW-0732">Signal</keyword>
<name>A0A9Q9XMS7_CYPCA</name>
<dbReference type="PANTHER" id="PTHR18841:SF0">
    <property type="entry name" value="VITELLINE MEMBRANE OUTER LAYER 1 HOMOLOG A-RELATED"/>
    <property type="match status" value="1"/>
</dbReference>
<dbReference type="OrthoDB" id="6344411at2759"/>
<feature type="signal peptide" evidence="1">
    <location>
        <begin position="1"/>
        <end position="20"/>
    </location>
</feature>
<reference evidence="2" key="1">
    <citation type="submission" date="2025-08" db="UniProtKB">
        <authorList>
            <consortium name="RefSeq"/>
        </authorList>
    </citation>
    <scope>IDENTIFICATION</scope>
    <source>
        <tissue evidence="2">Muscle</tissue>
    </source>
</reference>
<dbReference type="Proteomes" id="UP001155660">
    <property type="component" value="Chromosome B21"/>
</dbReference>
<accession>A0A9Q9XMS7</accession>
<evidence type="ECO:0000313" key="2">
    <source>
        <dbReference type="RefSeq" id="XP_042603986.1"/>
    </source>
</evidence>
<dbReference type="GeneID" id="109059715"/>
<dbReference type="GO" id="GO:0005615">
    <property type="term" value="C:extracellular space"/>
    <property type="evidence" value="ECO:0007669"/>
    <property type="project" value="TreeGrafter"/>
</dbReference>
<dbReference type="InterPro" id="IPR005515">
    <property type="entry name" value="VOMI"/>
</dbReference>
<protein>
    <submittedName>
        <fullName evidence="2">Vitelline membrane outer layer protein 1-like isoform X1</fullName>
    </submittedName>
</protein>
<organism evidence="2">
    <name type="scientific">Cyprinus carpio</name>
    <name type="common">Common carp</name>
    <dbReference type="NCBI Taxonomy" id="7962"/>
    <lineage>
        <taxon>Eukaryota</taxon>
        <taxon>Metazoa</taxon>
        <taxon>Chordata</taxon>
        <taxon>Craniata</taxon>
        <taxon>Vertebrata</taxon>
        <taxon>Euteleostomi</taxon>
        <taxon>Actinopterygii</taxon>
        <taxon>Neopterygii</taxon>
        <taxon>Teleostei</taxon>
        <taxon>Ostariophysi</taxon>
        <taxon>Cypriniformes</taxon>
        <taxon>Cyprinidae</taxon>
        <taxon>Cyprininae</taxon>
        <taxon>Cyprinus</taxon>
    </lineage>
</organism>
<feature type="chain" id="PRO_5040391956" evidence="1">
    <location>
        <begin position="21"/>
        <end position="197"/>
    </location>
</feature>
<dbReference type="RefSeq" id="XP_042603986.1">
    <property type="nucleotide sequence ID" value="XM_042748052.1"/>
</dbReference>
<gene>
    <name evidence="2" type="primary">LOC109059715</name>
</gene>
<dbReference type="KEGG" id="ccar:109059715"/>
<dbReference type="PANTHER" id="PTHR18841">
    <property type="entry name" value="VITELLINE MEMBRANE OUTER LAYER PROTEIN I-RELATED"/>
    <property type="match status" value="1"/>
</dbReference>
<sequence length="197" mass="22101">MHHSLSLLLVIIGLQVSVQSTGRRSEFRSVLTVPNGMKWGSWGYLDLCPNGTYAAGFSLKVYRPSSNAGDDNRVLTGIRLYCTNVFKDSYLDYRQSVQSEVDRSGQWIFNRLDGFCSCVSLLTAFQLRFEDGMATNIKFNCSREQVLEGDGRSRGEWSGWSQKCEGIGICGISTLREGPQGNRNYSVLKNVRMYCCS</sequence>